<organism evidence="4 5">
    <name type="scientific">Cryobacterium lactosi</name>
    <dbReference type="NCBI Taxonomy" id="1259202"/>
    <lineage>
        <taxon>Bacteria</taxon>
        <taxon>Bacillati</taxon>
        <taxon>Actinomycetota</taxon>
        <taxon>Actinomycetes</taxon>
        <taxon>Micrococcales</taxon>
        <taxon>Microbacteriaceae</taxon>
        <taxon>Cryobacterium</taxon>
    </lineage>
</organism>
<evidence type="ECO:0000259" key="3">
    <source>
        <dbReference type="Pfam" id="PF01557"/>
    </source>
</evidence>
<dbReference type="Proteomes" id="UP000298468">
    <property type="component" value="Unassembled WGS sequence"/>
</dbReference>
<feature type="domain" description="Fumarylacetoacetase-like C-terminal" evidence="3">
    <location>
        <begin position="82"/>
        <end position="289"/>
    </location>
</feature>
<keyword evidence="5" id="KW-1185">Reference proteome</keyword>
<reference evidence="4 5" key="1">
    <citation type="submission" date="2019-03" db="EMBL/GenBank/DDBJ databases">
        <title>Genomics of glacier-inhabiting Cryobacterium strains.</title>
        <authorList>
            <person name="Liu Q."/>
            <person name="Xin Y.-H."/>
        </authorList>
    </citation>
    <scope>NUCLEOTIDE SEQUENCE [LARGE SCALE GENOMIC DNA]</scope>
    <source>
        <strain evidence="4 5">Sr59</strain>
    </source>
</reference>
<sequence>MRLVSYAQPGGDRSGGEQAGAVIASSAGDRIVSLAPFTVVEIISDAKALAAAREVVERATASPEVLPLLADVQLLPPVRPGKILCLGYNYRGHVAAGEDPTAGDPAYPDVFVKTPNVLGAPGTPVLLPVASSEVDYEGEIALVIGRRAHAVPLESALDHVAGYTLFNDVSDRHWQGRSSQWELGKCFDGFGPLGPELVTADAVPDPQDLLVEVVRDGVVTVSQSTSTMIFSMAFIVHYLSQVMTLEPGDIISTGTPQKLPEALETHRALAHGDAVTIRVAGLGELTTTFIDPTSTDPIGDPHDS</sequence>
<dbReference type="GO" id="GO:0046872">
    <property type="term" value="F:metal ion binding"/>
    <property type="evidence" value="ECO:0007669"/>
    <property type="project" value="UniProtKB-KW"/>
</dbReference>
<dbReference type="RefSeq" id="WP_134639646.1">
    <property type="nucleotide sequence ID" value="NZ_SOHM01000008.1"/>
</dbReference>
<dbReference type="PANTHER" id="PTHR42796:SF4">
    <property type="entry name" value="FUMARYLACETOACETATE HYDROLASE DOMAIN-CONTAINING PROTEIN 2A"/>
    <property type="match status" value="1"/>
</dbReference>
<dbReference type="GO" id="GO:0016787">
    <property type="term" value="F:hydrolase activity"/>
    <property type="evidence" value="ECO:0007669"/>
    <property type="project" value="UniProtKB-KW"/>
</dbReference>
<dbReference type="SUPFAM" id="SSF56529">
    <property type="entry name" value="FAH"/>
    <property type="match status" value="1"/>
</dbReference>
<protein>
    <submittedName>
        <fullName evidence="4">FAA hydrolase family protein</fullName>
    </submittedName>
</protein>
<keyword evidence="4" id="KW-0378">Hydrolase</keyword>
<keyword evidence="2" id="KW-0479">Metal-binding</keyword>
<evidence type="ECO:0000256" key="1">
    <source>
        <dbReference type="ARBA" id="ARBA00010211"/>
    </source>
</evidence>
<comment type="similarity">
    <text evidence="1">Belongs to the FAH family.</text>
</comment>
<dbReference type="InterPro" id="IPR011234">
    <property type="entry name" value="Fumarylacetoacetase-like_C"/>
</dbReference>
<gene>
    <name evidence="4" type="ORF">E3T61_04185</name>
</gene>
<dbReference type="PANTHER" id="PTHR42796">
    <property type="entry name" value="FUMARYLACETOACETATE HYDROLASE DOMAIN-CONTAINING PROTEIN 2A-RELATED"/>
    <property type="match status" value="1"/>
</dbReference>
<proteinExistence type="inferred from homology"/>
<dbReference type="OrthoDB" id="9805307at2"/>
<dbReference type="Gene3D" id="3.90.850.10">
    <property type="entry name" value="Fumarylacetoacetase-like, C-terminal domain"/>
    <property type="match status" value="1"/>
</dbReference>
<evidence type="ECO:0000313" key="4">
    <source>
        <dbReference type="EMBL" id="TFD93306.1"/>
    </source>
</evidence>
<comment type="caution">
    <text evidence="4">The sequence shown here is derived from an EMBL/GenBank/DDBJ whole genome shotgun (WGS) entry which is preliminary data.</text>
</comment>
<name>A0A4R9BWU3_9MICO</name>
<dbReference type="InterPro" id="IPR051121">
    <property type="entry name" value="FAH"/>
</dbReference>
<dbReference type="EMBL" id="SOHM01000008">
    <property type="protein sequence ID" value="TFD93306.1"/>
    <property type="molecule type" value="Genomic_DNA"/>
</dbReference>
<evidence type="ECO:0000256" key="2">
    <source>
        <dbReference type="ARBA" id="ARBA00022723"/>
    </source>
</evidence>
<accession>A0A4R9BWU3</accession>
<evidence type="ECO:0000313" key="5">
    <source>
        <dbReference type="Proteomes" id="UP000298468"/>
    </source>
</evidence>
<dbReference type="AlphaFoldDB" id="A0A4R9BWU3"/>
<dbReference type="Pfam" id="PF01557">
    <property type="entry name" value="FAA_hydrolase"/>
    <property type="match status" value="1"/>
</dbReference>
<dbReference type="GO" id="GO:0044281">
    <property type="term" value="P:small molecule metabolic process"/>
    <property type="evidence" value="ECO:0007669"/>
    <property type="project" value="UniProtKB-ARBA"/>
</dbReference>
<dbReference type="InterPro" id="IPR036663">
    <property type="entry name" value="Fumarylacetoacetase_C_sf"/>
</dbReference>